<evidence type="ECO:0000256" key="2">
    <source>
        <dbReference type="ARBA" id="ARBA00022670"/>
    </source>
</evidence>
<organism evidence="12 13">
    <name type="scientific">Oerskovia jenensis</name>
    <dbReference type="NCBI Taxonomy" id="162169"/>
    <lineage>
        <taxon>Bacteria</taxon>
        <taxon>Bacillati</taxon>
        <taxon>Actinomycetota</taxon>
        <taxon>Actinomycetes</taxon>
        <taxon>Micrococcales</taxon>
        <taxon>Cellulomonadaceae</taxon>
        <taxon>Oerskovia</taxon>
    </lineage>
</organism>
<keyword evidence="3" id="KW-0328">Glycosyltransferase</keyword>
<keyword evidence="5" id="KW-0378">Hydrolase</keyword>
<dbReference type="PANTHER" id="PTHR32282">
    <property type="entry name" value="BINDING PROTEIN TRANSPEPTIDASE, PUTATIVE-RELATED"/>
    <property type="match status" value="1"/>
</dbReference>
<dbReference type="Proteomes" id="UP000698059">
    <property type="component" value="Unassembled WGS sequence"/>
</dbReference>
<comment type="catalytic activity">
    <reaction evidence="8">
        <text>[GlcNAc-(1-&gt;4)-Mur2Ac(oyl-L-Ala-gamma-D-Glu-L-Lys-D-Ala-D-Ala)](n)-di-trans,octa-cis-undecaprenyl diphosphate + beta-D-GlcNAc-(1-&gt;4)-Mur2Ac(oyl-L-Ala-gamma-D-Glu-L-Lys-D-Ala-D-Ala)-di-trans,octa-cis-undecaprenyl diphosphate = [GlcNAc-(1-&gt;4)-Mur2Ac(oyl-L-Ala-gamma-D-Glu-L-Lys-D-Ala-D-Ala)](n+1)-di-trans,octa-cis-undecaprenyl diphosphate + di-trans,octa-cis-undecaprenyl diphosphate + H(+)</text>
        <dbReference type="Rhea" id="RHEA:23708"/>
        <dbReference type="Rhea" id="RHEA-COMP:9602"/>
        <dbReference type="Rhea" id="RHEA-COMP:9603"/>
        <dbReference type="ChEBI" id="CHEBI:15378"/>
        <dbReference type="ChEBI" id="CHEBI:58405"/>
        <dbReference type="ChEBI" id="CHEBI:60033"/>
        <dbReference type="ChEBI" id="CHEBI:78435"/>
        <dbReference type="EC" id="2.4.99.28"/>
    </reaction>
</comment>
<dbReference type="PANTHER" id="PTHR32282:SF33">
    <property type="entry name" value="PEPTIDOGLYCAN GLYCOSYLTRANSFERASE"/>
    <property type="match status" value="1"/>
</dbReference>
<dbReference type="Pfam" id="PF00905">
    <property type="entry name" value="Transpeptidase"/>
    <property type="match status" value="1"/>
</dbReference>
<dbReference type="InterPro" id="IPR023346">
    <property type="entry name" value="Lysozyme-like_dom_sf"/>
</dbReference>
<dbReference type="Pfam" id="PF00912">
    <property type="entry name" value="Transgly"/>
    <property type="match status" value="1"/>
</dbReference>
<feature type="region of interest" description="Disordered" evidence="9">
    <location>
        <begin position="698"/>
        <end position="771"/>
    </location>
</feature>
<dbReference type="Gene3D" id="3.40.710.10">
    <property type="entry name" value="DD-peptidase/beta-lactamase superfamily"/>
    <property type="match status" value="1"/>
</dbReference>
<sequence length="771" mass="80812">MASPARPRRQVNAYQLIALLLAFVLVSGVGGVLGAGLLIPLAAGASQATDSSVQIFEELPDELEPGPLAEQSRVYANDGTTLLATFYQENRIVVPLGEVSDHMKNAVVATEDKRFYEHGGIDPEGTLRAAFNNASGGAKQGGSSLTQQYVKNVLIEQAVRAEDPIAVEAVKESSIERKAREAKLAISLEQRMTKDEILEGYLNIAQFGIRVYGVETAARHYFNTHAADLSVVQAATIAGVTNAPSAYDPVSNPVASEKRRNLVLGRMLEQGYITQQEHDEAVATPLSATLNVQPVSVGCQAANGAAFFCDYVTKVITSNPIFGETPKDRQGLLYRGGLDITTTLDPRMQTAAETEVTSAIPASDPSGIENALVTVEPGTGKILAMAQNRPYDASLEAAPGTTAQNYSADQAHGSSRGFSPGSTWKPFLLAEWLRAGHTLNESVNANRREWNVGRDFTSSCTKLNVGEKWNPNNSDGQGKGSMTALAATTNSVNTAYADMASKLDLCSVASTAKSVGFAPSLTKDKGEVEVRPSMIIGTQNSSPLQMAAAFATFASGGTYCEPIAITRIVDPTGKELEVPSANCNPAALDPAVANTVTYALKNVMTDGSGKRSQLEGRESAGKTGTAQLNTHNWFVGYTPQLATAVWIGNAESDVQMRSNGRGRFTINGVSRQWWFGSDLAAPMWKNYMTTALEGMPVATFPEPDPKMLGQVQAPPTSTPTTPPGGSGDGNNGGGNGGGNGENGGGNGGGPGNGNGNGNGGGETGTPGGEQD</sequence>
<accession>A0ABS2LHX9</accession>
<dbReference type="InterPro" id="IPR012338">
    <property type="entry name" value="Beta-lactam/transpept-like"/>
</dbReference>
<evidence type="ECO:0000256" key="7">
    <source>
        <dbReference type="ARBA" id="ARBA00034000"/>
    </source>
</evidence>
<feature type="domain" description="Glycosyl transferase family 51" evidence="11">
    <location>
        <begin position="82"/>
        <end position="267"/>
    </location>
</feature>
<evidence type="ECO:0000259" key="10">
    <source>
        <dbReference type="Pfam" id="PF00905"/>
    </source>
</evidence>
<proteinExistence type="predicted"/>
<evidence type="ECO:0000256" key="9">
    <source>
        <dbReference type="SAM" id="MobiDB-lite"/>
    </source>
</evidence>
<evidence type="ECO:0000256" key="4">
    <source>
        <dbReference type="ARBA" id="ARBA00022679"/>
    </source>
</evidence>
<keyword evidence="13" id="KW-1185">Reference proteome</keyword>
<comment type="catalytic activity">
    <reaction evidence="7">
        <text>Preferential cleavage: (Ac)2-L-Lys-D-Ala-|-D-Ala. Also transpeptidation of peptidyl-alanyl moieties that are N-acyl substituents of D-alanine.</text>
        <dbReference type="EC" id="3.4.16.4"/>
    </reaction>
</comment>
<evidence type="ECO:0000256" key="3">
    <source>
        <dbReference type="ARBA" id="ARBA00022676"/>
    </source>
</evidence>
<gene>
    <name evidence="12" type="ORF">JOD49_002802</name>
</gene>
<evidence type="ECO:0000313" key="13">
    <source>
        <dbReference type="Proteomes" id="UP000698059"/>
    </source>
</evidence>
<keyword evidence="2" id="KW-0645">Protease</keyword>
<dbReference type="InterPro" id="IPR001264">
    <property type="entry name" value="Glyco_trans_51"/>
</dbReference>
<evidence type="ECO:0000256" key="5">
    <source>
        <dbReference type="ARBA" id="ARBA00022801"/>
    </source>
</evidence>
<dbReference type="InterPro" id="IPR036950">
    <property type="entry name" value="PBP_transglycosylase"/>
</dbReference>
<keyword evidence="6" id="KW-0511">Multifunctional enzyme</keyword>
<evidence type="ECO:0000259" key="11">
    <source>
        <dbReference type="Pfam" id="PF00912"/>
    </source>
</evidence>
<feature type="compositionally biased region" description="Gly residues" evidence="9">
    <location>
        <begin position="724"/>
        <end position="771"/>
    </location>
</feature>
<dbReference type="SUPFAM" id="SSF53955">
    <property type="entry name" value="Lysozyme-like"/>
    <property type="match status" value="1"/>
</dbReference>
<reference evidence="12 13" key="1">
    <citation type="submission" date="2021-01" db="EMBL/GenBank/DDBJ databases">
        <title>Sequencing the genomes of 1000 actinobacteria strains.</title>
        <authorList>
            <person name="Klenk H.-P."/>
        </authorList>
    </citation>
    <scope>NUCLEOTIDE SEQUENCE [LARGE SCALE GENOMIC DNA]</scope>
    <source>
        <strain evidence="12 13">DSM 46000</strain>
    </source>
</reference>
<keyword evidence="4" id="KW-0808">Transferase</keyword>
<name>A0ABS2LHX9_9CELL</name>
<protein>
    <submittedName>
        <fullName evidence="12">Membrane peptidoglycan carboxypeptidase</fullName>
    </submittedName>
</protein>
<evidence type="ECO:0000256" key="8">
    <source>
        <dbReference type="ARBA" id="ARBA00049902"/>
    </source>
</evidence>
<dbReference type="EMBL" id="JAFBBO010000001">
    <property type="protein sequence ID" value="MBM7479882.1"/>
    <property type="molecule type" value="Genomic_DNA"/>
</dbReference>
<evidence type="ECO:0000313" key="12">
    <source>
        <dbReference type="EMBL" id="MBM7479882.1"/>
    </source>
</evidence>
<feature type="domain" description="Penicillin-binding protein transpeptidase" evidence="10">
    <location>
        <begin position="372"/>
        <end position="646"/>
    </location>
</feature>
<evidence type="ECO:0000256" key="1">
    <source>
        <dbReference type="ARBA" id="ARBA00022645"/>
    </source>
</evidence>
<dbReference type="Gene3D" id="1.10.3810.10">
    <property type="entry name" value="Biosynthetic peptidoglycan transglycosylase-like"/>
    <property type="match status" value="1"/>
</dbReference>
<keyword evidence="1 12" id="KW-0121">Carboxypeptidase</keyword>
<dbReference type="RefSeq" id="WP_205307739.1">
    <property type="nucleotide sequence ID" value="NZ_BAAAVF010000013.1"/>
</dbReference>
<dbReference type="GO" id="GO:0004180">
    <property type="term" value="F:carboxypeptidase activity"/>
    <property type="evidence" value="ECO:0007669"/>
    <property type="project" value="UniProtKB-KW"/>
</dbReference>
<dbReference type="SUPFAM" id="SSF56601">
    <property type="entry name" value="beta-lactamase/transpeptidase-like"/>
    <property type="match status" value="1"/>
</dbReference>
<dbReference type="InterPro" id="IPR001460">
    <property type="entry name" value="PCN-bd_Tpept"/>
</dbReference>
<dbReference type="InterPro" id="IPR050396">
    <property type="entry name" value="Glycosyltr_51/Transpeptidase"/>
</dbReference>
<comment type="caution">
    <text evidence="12">The sequence shown here is derived from an EMBL/GenBank/DDBJ whole genome shotgun (WGS) entry which is preliminary data.</text>
</comment>
<evidence type="ECO:0000256" key="6">
    <source>
        <dbReference type="ARBA" id="ARBA00023268"/>
    </source>
</evidence>